<evidence type="ECO:0000313" key="10">
    <source>
        <dbReference type="EMBL" id="KAI0504463.1"/>
    </source>
</evidence>
<feature type="region of interest" description="Disordered" evidence="8">
    <location>
        <begin position="870"/>
        <end position="894"/>
    </location>
</feature>
<dbReference type="GO" id="GO:0008270">
    <property type="term" value="F:zinc ion binding"/>
    <property type="evidence" value="ECO:0007669"/>
    <property type="project" value="UniProtKB-KW"/>
</dbReference>
<gene>
    <name evidence="10" type="ORF">KFK09_015415</name>
</gene>
<dbReference type="InterPro" id="IPR012337">
    <property type="entry name" value="RNaseH-like_sf"/>
</dbReference>
<dbReference type="PROSITE" id="PS50808">
    <property type="entry name" value="ZF_BED"/>
    <property type="match status" value="2"/>
</dbReference>
<accession>A0A8T3B765</accession>
<dbReference type="Pfam" id="PF04937">
    <property type="entry name" value="DUF659"/>
    <property type="match status" value="1"/>
</dbReference>
<dbReference type="PANTHER" id="PTHR32166">
    <property type="entry name" value="OSJNBA0013A04.12 PROTEIN"/>
    <property type="match status" value="1"/>
</dbReference>
<evidence type="ECO:0000256" key="7">
    <source>
        <dbReference type="PROSITE-ProRule" id="PRU00027"/>
    </source>
</evidence>
<evidence type="ECO:0000313" key="11">
    <source>
        <dbReference type="Proteomes" id="UP000829196"/>
    </source>
</evidence>
<dbReference type="SUPFAM" id="SSF53098">
    <property type="entry name" value="Ribonuclease H-like"/>
    <property type="match status" value="1"/>
</dbReference>
<name>A0A8T3B765_DENNO</name>
<dbReference type="PANTHER" id="PTHR32166:SF105">
    <property type="entry name" value="HAT DIMERIZATION DOMAIN-CONTAINING PROTEIN"/>
    <property type="match status" value="1"/>
</dbReference>
<dbReference type="InterPro" id="IPR003656">
    <property type="entry name" value="Znf_BED"/>
</dbReference>
<feature type="compositionally biased region" description="Acidic residues" evidence="8">
    <location>
        <begin position="877"/>
        <end position="894"/>
    </location>
</feature>
<reference evidence="10" key="1">
    <citation type="journal article" date="2022" name="Front. Genet.">
        <title>Chromosome-Scale Assembly of the Dendrobium nobile Genome Provides Insights Into the Molecular Mechanism of the Biosynthesis of the Medicinal Active Ingredient of Dendrobium.</title>
        <authorList>
            <person name="Xu Q."/>
            <person name="Niu S.-C."/>
            <person name="Li K.-L."/>
            <person name="Zheng P.-J."/>
            <person name="Zhang X.-J."/>
            <person name="Jia Y."/>
            <person name="Liu Y."/>
            <person name="Niu Y.-X."/>
            <person name="Yu L.-H."/>
            <person name="Chen D.-F."/>
            <person name="Zhang G.-Q."/>
        </authorList>
    </citation>
    <scope>NUCLEOTIDE SEQUENCE</scope>
    <source>
        <tissue evidence="10">Leaf</tissue>
    </source>
</reference>
<evidence type="ECO:0000256" key="2">
    <source>
        <dbReference type="ARBA" id="ARBA00022723"/>
    </source>
</evidence>
<keyword evidence="3 7" id="KW-0863">Zinc-finger</keyword>
<evidence type="ECO:0000256" key="5">
    <source>
        <dbReference type="ARBA" id="ARBA00023125"/>
    </source>
</evidence>
<evidence type="ECO:0000256" key="4">
    <source>
        <dbReference type="ARBA" id="ARBA00022833"/>
    </source>
</evidence>
<keyword evidence="4" id="KW-0862">Zinc</keyword>
<dbReference type="GO" id="GO:0046983">
    <property type="term" value="F:protein dimerization activity"/>
    <property type="evidence" value="ECO:0007669"/>
    <property type="project" value="InterPro"/>
</dbReference>
<evidence type="ECO:0000256" key="3">
    <source>
        <dbReference type="ARBA" id="ARBA00022771"/>
    </source>
</evidence>
<keyword evidence="6" id="KW-0539">Nucleus</keyword>
<dbReference type="InterPro" id="IPR007021">
    <property type="entry name" value="DUF659"/>
</dbReference>
<dbReference type="OrthoDB" id="1712654at2759"/>
<dbReference type="Pfam" id="PF05699">
    <property type="entry name" value="Dimer_Tnp_hAT"/>
    <property type="match status" value="1"/>
</dbReference>
<comment type="caution">
    <text evidence="10">The sequence shown here is derived from an EMBL/GenBank/DDBJ whole genome shotgun (WGS) entry which is preliminary data.</text>
</comment>
<keyword evidence="11" id="KW-1185">Reference proteome</keyword>
<evidence type="ECO:0000256" key="1">
    <source>
        <dbReference type="ARBA" id="ARBA00004123"/>
    </source>
</evidence>
<evidence type="ECO:0000259" key="9">
    <source>
        <dbReference type="PROSITE" id="PS50808"/>
    </source>
</evidence>
<dbReference type="Proteomes" id="UP000829196">
    <property type="component" value="Unassembled WGS sequence"/>
</dbReference>
<proteinExistence type="predicted"/>
<feature type="domain" description="BED-type" evidence="9">
    <location>
        <begin position="130"/>
        <end position="186"/>
    </location>
</feature>
<protein>
    <recommendedName>
        <fullName evidence="9">BED-type domain-containing protein</fullName>
    </recommendedName>
</protein>
<sequence length="894" mass="101824">MAPLRSSGHADPGWDHGVAQDEKKKKVKCNYCGKIVSGGIYRLKQHLARVSGEVKCCRKAPREVILEMKENLEGYQGSRKHRLVEGKEHLFDFQSNDDGEGVNIGYKWKEKQGTSNQSVGPSFTALRSSGFVDPGWEHGIAIDEKKKKVKCNYCEKIVSGGINRFKQHLARIPGEVAYCKMAPEEVYLQIKENMKWHRTGWRRRPEIKEHNAFYVNSEGEELPDDGNKPVQLLADKDVCCGQPKRKVERSPLPGDGDEEQQLKHFYSSSSFPKMHASQLASKYKRAKLKSGDIKDHKEVISAICKFFYYAAVPFNVADSSYFHKMLDLVGQYGQGFKVPSATEISGRFLENEVAATGEQITEVKASWNSTGCTVILDKWKDVSGRTLLDTLVSCPRGTYYISCIDASDIIENVSGLFKFLDGVVQDLGEENVVQVITENSDCFRSAGKLLEENRRCLFWTPCAIYCIDQILEDFLKIKWVAESISKGQTITKFIYNNDWLLNLMREDFTGGRELLRSAATRFATSFFTLQSLLAHRPALKRLFQSSKWLSSQLAKSDEGAEVEKVVMNSTFWKKMQYISKTVDPLLNVIKKAETREALPMPFIYNDICRVKLAIKAIHGEDERKYSPFLNVIDSYWESLFHQPLYLAAYFLNPSFRYRPDFMARPEVIRGLNECITRLEPDNGRRVLAVAQISDFILAKADFGTELALSTRAELDPAAWWQQHGISCLELQRIAIRILSQTCSSFGCEHTWSVLDHARSSKQNYMAQKRMDDITYVHYNLRLREMQLKPARNTFISLDNFLLENTLADWVIGTDKRALQEEEEIPCDGMVQRGTHQHEVNDQEFFNVEPVEVGKVHGDVLEHTDDTSVHLSSTGAVNDDDDDADLDFLDEDYSD</sequence>
<organism evidence="10 11">
    <name type="scientific">Dendrobium nobile</name>
    <name type="common">Orchid</name>
    <dbReference type="NCBI Taxonomy" id="94219"/>
    <lineage>
        <taxon>Eukaryota</taxon>
        <taxon>Viridiplantae</taxon>
        <taxon>Streptophyta</taxon>
        <taxon>Embryophyta</taxon>
        <taxon>Tracheophyta</taxon>
        <taxon>Spermatophyta</taxon>
        <taxon>Magnoliopsida</taxon>
        <taxon>Liliopsida</taxon>
        <taxon>Asparagales</taxon>
        <taxon>Orchidaceae</taxon>
        <taxon>Epidendroideae</taxon>
        <taxon>Malaxideae</taxon>
        <taxon>Dendrobiinae</taxon>
        <taxon>Dendrobium</taxon>
    </lineage>
</organism>
<evidence type="ECO:0000256" key="8">
    <source>
        <dbReference type="SAM" id="MobiDB-lite"/>
    </source>
</evidence>
<evidence type="ECO:0000256" key="6">
    <source>
        <dbReference type="ARBA" id="ARBA00023242"/>
    </source>
</evidence>
<dbReference type="GO" id="GO:0003677">
    <property type="term" value="F:DNA binding"/>
    <property type="evidence" value="ECO:0007669"/>
    <property type="project" value="UniProtKB-KW"/>
</dbReference>
<dbReference type="GO" id="GO:0005634">
    <property type="term" value="C:nucleus"/>
    <property type="evidence" value="ECO:0007669"/>
    <property type="project" value="UniProtKB-SubCell"/>
</dbReference>
<keyword evidence="5" id="KW-0238">DNA-binding</keyword>
<feature type="domain" description="BED-type" evidence="9">
    <location>
        <begin position="8"/>
        <end position="64"/>
    </location>
</feature>
<dbReference type="EMBL" id="JAGYWB010000011">
    <property type="protein sequence ID" value="KAI0504463.1"/>
    <property type="molecule type" value="Genomic_DNA"/>
</dbReference>
<comment type="subcellular location">
    <subcellularLocation>
        <location evidence="1">Nucleus</location>
    </subcellularLocation>
</comment>
<dbReference type="InterPro" id="IPR008906">
    <property type="entry name" value="HATC_C_dom"/>
</dbReference>
<keyword evidence="2" id="KW-0479">Metal-binding</keyword>
<dbReference type="Pfam" id="PF02892">
    <property type="entry name" value="zf-BED"/>
    <property type="match status" value="2"/>
</dbReference>
<dbReference type="AlphaFoldDB" id="A0A8T3B765"/>